<dbReference type="PANTHER" id="PTHR11161">
    <property type="entry name" value="O-ACYLTRANSFERASE"/>
    <property type="match status" value="1"/>
</dbReference>
<feature type="domain" description="Acyltransferase 3" evidence="3">
    <location>
        <begin position="216"/>
        <end position="572"/>
    </location>
</feature>
<dbReference type="EnsemblMetazoa" id="AMIN011216-RA">
    <property type="protein sequence ID" value="AMIN011216-PA"/>
    <property type="gene ID" value="AMIN011216"/>
</dbReference>
<feature type="transmembrane region" description="Helical" evidence="1">
    <location>
        <begin position="1090"/>
        <end position="1112"/>
    </location>
</feature>
<feature type="transmembrane region" description="Helical" evidence="1">
    <location>
        <begin position="655"/>
        <end position="676"/>
    </location>
</feature>
<feature type="transmembrane region" description="Helical" evidence="1">
    <location>
        <begin position="513"/>
        <end position="537"/>
    </location>
</feature>
<protein>
    <recommendedName>
        <fullName evidence="3">Acyltransferase 3 domain-containing protein</fullName>
    </recommendedName>
</protein>
<dbReference type="Pfam" id="PF01757">
    <property type="entry name" value="Acyl_transf_3"/>
    <property type="match status" value="2"/>
</dbReference>
<feature type="transmembrane region" description="Helical" evidence="1">
    <location>
        <begin position="302"/>
        <end position="320"/>
    </location>
</feature>
<dbReference type="InterPro" id="IPR052728">
    <property type="entry name" value="O2_lipid_transport_reg"/>
</dbReference>
<dbReference type="VEuPathDB" id="VectorBase:AMIN011216"/>
<keyword evidence="2" id="KW-0732">Signal</keyword>
<feature type="transmembrane region" description="Helical" evidence="1">
    <location>
        <begin position="481"/>
        <end position="501"/>
    </location>
</feature>
<feature type="transmembrane region" description="Helical" evidence="1">
    <location>
        <begin position="365"/>
        <end position="382"/>
    </location>
</feature>
<keyword evidence="1" id="KW-0812">Transmembrane</keyword>
<feature type="transmembrane region" description="Helical" evidence="1">
    <location>
        <begin position="174"/>
        <end position="193"/>
    </location>
</feature>
<feature type="transmembrane region" description="Helical" evidence="1">
    <location>
        <begin position="259"/>
        <end position="281"/>
    </location>
</feature>
<feature type="transmembrane region" description="Helical" evidence="1">
    <location>
        <begin position="444"/>
        <end position="461"/>
    </location>
</feature>
<name>A0A182WLD7_9DIPT</name>
<dbReference type="PANTHER" id="PTHR11161:SF22">
    <property type="entry name" value="ACYLTRANSFERASE 3 DOMAIN-CONTAINING PROTEIN-RELATED"/>
    <property type="match status" value="1"/>
</dbReference>
<evidence type="ECO:0000256" key="2">
    <source>
        <dbReference type="SAM" id="SignalP"/>
    </source>
</evidence>
<keyword evidence="1" id="KW-1133">Transmembrane helix</keyword>
<reference evidence="5" key="1">
    <citation type="submission" date="2013-03" db="EMBL/GenBank/DDBJ databases">
        <title>The Genome Sequence of Anopheles minimus MINIMUS1.</title>
        <authorList>
            <consortium name="The Broad Institute Genomics Platform"/>
            <person name="Neafsey D.E."/>
            <person name="Walton C."/>
            <person name="Walker B."/>
            <person name="Young S.K."/>
            <person name="Zeng Q."/>
            <person name="Gargeya S."/>
            <person name="Fitzgerald M."/>
            <person name="Haas B."/>
            <person name="Abouelleil A."/>
            <person name="Allen A.W."/>
            <person name="Alvarado L."/>
            <person name="Arachchi H.M."/>
            <person name="Berlin A.M."/>
            <person name="Chapman S.B."/>
            <person name="Gainer-Dewar J."/>
            <person name="Goldberg J."/>
            <person name="Griggs A."/>
            <person name="Gujja S."/>
            <person name="Hansen M."/>
            <person name="Howarth C."/>
            <person name="Imamovic A."/>
            <person name="Ireland A."/>
            <person name="Larimer J."/>
            <person name="McCowan C."/>
            <person name="Murphy C."/>
            <person name="Pearson M."/>
            <person name="Poon T.W."/>
            <person name="Priest M."/>
            <person name="Roberts A."/>
            <person name="Saif S."/>
            <person name="Shea T."/>
            <person name="Sisk P."/>
            <person name="Sykes S."/>
            <person name="Wortman J."/>
            <person name="Nusbaum C."/>
            <person name="Birren B."/>
        </authorList>
    </citation>
    <scope>NUCLEOTIDE SEQUENCE [LARGE SCALE GENOMIC DNA]</scope>
    <source>
        <strain evidence="5">MINIMUS1</strain>
    </source>
</reference>
<feature type="transmembrane region" description="Helical" evidence="1">
    <location>
        <begin position="1290"/>
        <end position="1315"/>
    </location>
</feature>
<feature type="signal peptide" evidence="2">
    <location>
        <begin position="1"/>
        <end position="21"/>
    </location>
</feature>
<feature type="transmembrane region" description="Helical" evidence="1">
    <location>
        <begin position="912"/>
        <end position="936"/>
    </location>
</feature>
<keyword evidence="5" id="KW-1185">Reference proteome</keyword>
<proteinExistence type="predicted"/>
<evidence type="ECO:0000313" key="4">
    <source>
        <dbReference type="EnsemblMetazoa" id="AMIN011216-PA"/>
    </source>
</evidence>
<evidence type="ECO:0000259" key="3">
    <source>
        <dbReference type="Pfam" id="PF01757"/>
    </source>
</evidence>
<evidence type="ECO:0000256" key="1">
    <source>
        <dbReference type="SAM" id="Phobius"/>
    </source>
</evidence>
<dbReference type="InterPro" id="IPR002656">
    <property type="entry name" value="Acyl_transf_3_dom"/>
</dbReference>
<feature type="chain" id="PRO_5008141565" description="Acyltransferase 3 domain-containing protein" evidence="2">
    <location>
        <begin position="22"/>
        <end position="1339"/>
    </location>
</feature>
<accession>A0A182WLD7</accession>
<feature type="transmembrane region" description="Helical" evidence="1">
    <location>
        <begin position="1000"/>
        <end position="1018"/>
    </location>
</feature>
<keyword evidence="1" id="KW-0472">Membrane</keyword>
<reference evidence="4" key="2">
    <citation type="submission" date="2020-05" db="UniProtKB">
        <authorList>
            <consortium name="EnsemblMetazoa"/>
        </authorList>
    </citation>
    <scope>IDENTIFICATION</scope>
    <source>
        <strain evidence="4">MINIMUS1</strain>
    </source>
</reference>
<feature type="transmembrane region" description="Helical" evidence="1">
    <location>
        <begin position="1210"/>
        <end position="1235"/>
    </location>
</feature>
<evidence type="ECO:0000313" key="5">
    <source>
        <dbReference type="Proteomes" id="UP000075920"/>
    </source>
</evidence>
<feature type="transmembrane region" description="Helical" evidence="1">
    <location>
        <begin position="830"/>
        <end position="851"/>
    </location>
</feature>
<feature type="transmembrane region" description="Helical" evidence="1">
    <location>
        <begin position="394"/>
        <end position="414"/>
    </location>
</feature>
<dbReference type="Proteomes" id="UP000075920">
    <property type="component" value="Unassembled WGS sequence"/>
</dbReference>
<feature type="domain" description="Acyltransferase 3" evidence="3">
    <location>
        <begin position="908"/>
        <end position="1304"/>
    </location>
</feature>
<feature type="transmembrane region" description="Helical" evidence="1">
    <location>
        <begin position="592"/>
        <end position="609"/>
    </location>
</feature>
<feature type="transmembrane region" description="Helical" evidence="1">
    <location>
        <begin position="956"/>
        <end position="979"/>
    </location>
</feature>
<feature type="transmembrane region" description="Helical" evidence="1">
    <location>
        <begin position="549"/>
        <end position="572"/>
    </location>
</feature>
<feature type="transmembrane region" description="Helical" evidence="1">
    <location>
        <begin position="1064"/>
        <end position="1083"/>
    </location>
</feature>
<organism evidence="4 5">
    <name type="scientific">Anopheles minimus</name>
    <dbReference type="NCBI Taxonomy" id="112268"/>
    <lineage>
        <taxon>Eukaryota</taxon>
        <taxon>Metazoa</taxon>
        <taxon>Ecdysozoa</taxon>
        <taxon>Arthropoda</taxon>
        <taxon>Hexapoda</taxon>
        <taxon>Insecta</taxon>
        <taxon>Pterygota</taxon>
        <taxon>Neoptera</taxon>
        <taxon>Endopterygota</taxon>
        <taxon>Diptera</taxon>
        <taxon>Nematocera</taxon>
        <taxon>Culicoidea</taxon>
        <taxon>Culicidae</taxon>
        <taxon>Anophelinae</taxon>
        <taxon>Anopheles</taxon>
    </lineage>
</organism>
<feature type="transmembrane region" description="Helical" evidence="1">
    <location>
        <begin position="214"/>
        <end position="239"/>
    </location>
</feature>
<dbReference type="GO" id="GO:0016747">
    <property type="term" value="F:acyltransferase activity, transferring groups other than amino-acyl groups"/>
    <property type="evidence" value="ECO:0007669"/>
    <property type="project" value="InterPro"/>
</dbReference>
<sequence length="1339" mass="153103">MNFGRIVLVVSLQITALSVHAVSPAHYDGQPALYELDDWSSCDIAPERDWYCIVRVILTGDAEMGSSSNFEVNDLKRFRRTLIDRGICLTTSQRDAFRMNTRQRTSLPTAWNKFDRYILNRTYFPPAMHANEQTELAASEVINRRIVAQYRGLSAYTEIEYCLKNDPKPQFEQAIAVSLAITLVLGCVLLLTARRSLGKELAPRSEPKSIKQFALFDLYKCFGSVGVVLAHCCLFGPFLVPMGNIELLEDSIAHPNVKVWRLLCPFMMLAFFTMSSMLLTVKLLHADPTDRPTFGAIIMSRLIRLVPLNLLIVAFATFAYDRFSGGGPLGARQLIMEQGFCRSRWWMNVLFISNFNMHQPCLPDSWYVSADMQLYILITLAIKTMFRIPKHTTLIVSFMVVCSLLGPFLTVLWTDFDPIGPDNLHEMRFFLLGSNFMSKLYTPFYNNLVWSVGGMIAGLVYDRFQRTDANSENQKRMLHCLNIAIITLLALLALSISATIAASDDETQNTNRWWIAVCFASYKLFGAFFIAAFFLRVILAEKEIHIPPIVRIGATLYYCIYLIHFPIMRIVYCSDIVKETTVTPLLLLQKSMKVFGITYVLSVLLHYTYEYSAIKQPTTFIVSVPGLTGKSSGSNTFQHPNDTHRPFQTMGWQDVVIVRVILFSLFVAECFTLTVYPKDDYELMPPLFEYENMTGCFEEYPTSAYCVVKTVLIPMEDSKVWHAIKKYSKNPSYHEHSLLDRGMCVDACVNLVNSLNSSTLATYDTERITVEPYYLLSIPSERELPEHRTRYGRILNICVNYYLQQHHNLSGYSELERCTTAESHRPALDAYHVLFLVIVVVVSGAVCYATYTDCQYSTISSNNNNETDQTISQEQSAGGGSLWMEFSLRRTWSQLVSSPKSNLQRDFAFVEIFRMLSVLIILAIHVSMCFTAGPTVNMRPLEEFYGLKFSLIAVSVFPFQVHTFFTISGLMLAVHFLEYASTKGKRIGWSFLAKGIVMRYVRIFPVLFVVWLYQVSWFDWFARGPGDYRYFGLEKDNCRTNGWLNFLFLNNYFKYNNMCMQQTWHLAADFQFFLAGLPLLLLINRHPRMLWPLITVTTIFSIVAPVVNLYYYKLPGVILTNFKQLRFVFYAHPSLENDYMLSHPHTCSYFSGLFAGLAYHRYRTASVPILSSGKTAWLLKWVPPTMVLLQAIFSPLFYGLDYSEPMLWNAIYGAIHRCCWGAMCATGILYGATVWQGRHSWIHFHPVLQLLSKLSFGVFMVQFNVLKSLTQNATGSGIDFSWKIFFESVAYTWIVCYAIALVLALMVELPAAAIFKRMFGATKPQQFGKERNQNSTKTK</sequence>
<feature type="transmembrane region" description="Helical" evidence="1">
    <location>
        <begin position="1181"/>
        <end position="1198"/>
    </location>
</feature>